<evidence type="ECO:0000256" key="3">
    <source>
        <dbReference type="ARBA" id="ARBA00018029"/>
    </source>
</evidence>
<dbReference type="GO" id="GO:0008448">
    <property type="term" value="F:N-acetylglucosamine-6-phosphate deacetylase activity"/>
    <property type="evidence" value="ECO:0007669"/>
    <property type="project" value="UniProtKB-EC"/>
</dbReference>
<proteinExistence type="inferred from homology"/>
<evidence type="ECO:0000256" key="1">
    <source>
        <dbReference type="ARBA" id="ARBA00010716"/>
    </source>
</evidence>
<dbReference type="EC" id="3.5.1.25" evidence="2"/>
<dbReference type="Gene3D" id="3.20.20.140">
    <property type="entry name" value="Metal-dependent hydrolases"/>
    <property type="match status" value="1"/>
</dbReference>
<dbReference type="InterPro" id="IPR011059">
    <property type="entry name" value="Metal-dep_hydrolase_composite"/>
</dbReference>
<dbReference type="EMBL" id="JACHMM010000001">
    <property type="protein sequence ID" value="MBB5786504.1"/>
    <property type="molecule type" value="Genomic_DNA"/>
</dbReference>
<feature type="binding site" evidence="12">
    <location>
        <position position="192"/>
    </location>
    <ligand>
        <name>Zn(2+)</name>
        <dbReference type="ChEBI" id="CHEBI:29105"/>
    </ligand>
</feature>
<feature type="domain" description="Amidohydrolase-related" evidence="13">
    <location>
        <begin position="52"/>
        <end position="381"/>
    </location>
</feature>
<protein>
    <recommendedName>
        <fullName evidence="3">N-acetylglucosamine-6-phosphate deacetylase</fullName>
        <ecNumber evidence="2">3.5.1.25</ecNumber>
    </recommendedName>
</protein>
<feature type="binding site" evidence="12">
    <location>
        <position position="213"/>
    </location>
    <ligand>
        <name>Zn(2+)</name>
        <dbReference type="ChEBI" id="CHEBI:29105"/>
    </ligand>
</feature>
<evidence type="ECO:0000256" key="7">
    <source>
        <dbReference type="ARBA" id="ARBA00047647"/>
    </source>
</evidence>
<feature type="binding site" evidence="11">
    <location>
        <position position="137"/>
    </location>
    <ligand>
        <name>substrate</name>
    </ligand>
</feature>
<dbReference type="InterPro" id="IPR006680">
    <property type="entry name" value="Amidohydro-rel"/>
</dbReference>
<evidence type="ECO:0000259" key="13">
    <source>
        <dbReference type="Pfam" id="PF01979"/>
    </source>
</evidence>
<evidence type="ECO:0000313" key="14">
    <source>
        <dbReference type="EMBL" id="MBB5786504.1"/>
    </source>
</evidence>
<evidence type="ECO:0000256" key="11">
    <source>
        <dbReference type="PIRSR" id="PIRSR038994-2"/>
    </source>
</evidence>
<dbReference type="Proteomes" id="UP000542813">
    <property type="component" value="Unassembled WGS sequence"/>
</dbReference>
<reference evidence="14 15" key="1">
    <citation type="submission" date="2020-08" db="EMBL/GenBank/DDBJ databases">
        <title>Sequencing the genomes of 1000 actinobacteria strains.</title>
        <authorList>
            <person name="Klenk H.-P."/>
        </authorList>
    </citation>
    <scope>NUCLEOTIDE SEQUENCE [LARGE SCALE GENOMIC DNA]</scope>
    <source>
        <strain evidence="14 15">DSM 102122</strain>
    </source>
</reference>
<feature type="binding site" evidence="11">
    <location>
        <position position="248"/>
    </location>
    <ligand>
        <name>substrate</name>
    </ligand>
</feature>
<dbReference type="SUPFAM" id="SSF51556">
    <property type="entry name" value="Metallo-dependent hydrolases"/>
    <property type="match status" value="1"/>
</dbReference>
<feature type="binding site" evidence="12">
    <location>
        <position position="126"/>
    </location>
    <ligand>
        <name>Zn(2+)</name>
        <dbReference type="ChEBI" id="CHEBI:29105"/>
    </ligand>
</feature>
<evidence type="ECO:0000256" key="10">
    <source>
        <dbReference type="PIRSR" id="PIRSR038994-1"/>
    </source>
</evidence>
<dbReference type="GO" id="GO:0006046">
    <property type="term" value="P:N-acetylglucosamine catabolic process"/>
    <property type="evidence" value="ECO:0007669"/>
    <property type="project" value="TreeGrafter"/>
</dbReference>
<evidence type="ECO:0000256" key="9">
    <source>
        <dbReference type="PIRNR" id="PIRNR038994"/>
    </source>
</evidence>
<evidence type="ECO:0000256" key="4">
    <source>
        <dbReference type="ARBA" id="ARBA00022723"/>
    </source>
</evidence>
<comment type="catalytic activity">
    <reaction evidence="7">
        <text>N-acetyl-D-glucosamine 6-phosphate + H2O = D-glucosamine 6-phosphate + acetate</text>
        <dbReference type="Rhea" id="RHEA:22936"/>
        <dbReference type="ChEBI" id="CHEBI:15377"/>
        <dbReference type="ChEBI" id="CHEBI:30089"/>
        <dbReference type="ChEBI" id="CHEBI:57513"/>
        <dbReference type="ChEBI" id="CHEBI:58725"/>
        <dbReference type="EC" id="3.5.1.25"/>
    </reaction>
</comment>
<dbReference type="GO" id="GO:0046872">
    <property type="term" value="F:metal ion binding"/>
    <property type="evidence" value="ECO:0007669"/>
    <property type="project" value="UniProtKB-KW"/>
</dbReference>
<dbReference type="PIRSF" id="PIRSF038994">
    <property type="entry name" value="NagA"/>
    <property type="match status" value="1"/>
</dbReference>
<evidence type="ECO:0000313" key="15">
    <source>
        <dbReference type="Proteomes" id="UP000542813"/>
    </source>
</evidence>
<dbReference type="Gene3D" id="2.30.40.10">
    <property type="entry name" value="Urease, subunit C, domain 1"/>
    <property type="match status" value="1"/>
</dbReference>
<evidence type="ECO:0000256" key="5">
    <source>
        <dbReference type="ARBA" id="ARBA00022801"/>
    </source>
</evidence>
<gene>
    <name evidence="14" type="ORF">HD601_001079</name>
</gene>
<feature type="binding site" evidence="11">
    <location>
        <position position="224"/>
    </location>
    <ligand>
        <name>substrate</name>
    </ligand>
</feature>
<dbReference type="FunFam" id="3.20.20.140:FF:000004">
    <property type="entry name" value="N-acetylglucosamine-6-phosphate deacetylase"/>
    <property type="match status" value="1"/>
</dbReference>
<comment type="caution">
    <text evidence="14">The sequence shown here is derived from an EMBL/GenBank/DDBJ whole genome shotgun (WGS) entry which is preliminary data.</text>
</comment>
<comment type="pathway">
    <text evidence="8">Amino-sugar metabolism; N-acetylneuraminate degradation; D-fructose 6-phosphate from N-acetylneuraminate: step 4/5.</text>
</comment>
<name>A0A7W9GMI9_9ACTN</name>
<dbReference type="NCBIfam" id="TIGR00221">
    <property type="entry name" value="nagA"/>
    <property type="match status" value="1"/>
</dbReference>
<evidence type="ECO:0000256" key="2">
    <source>
        <dbReference type="ARBA" id="ARBA00011899"/>
    </source>
</evidence>
<dbReference type="RefSeq" id="WP_184819991.1">
    <property type="nucleotide sequence ID" value="NZ_JACHMM010000001.1"/>
</dbReference>
<evidence type="ECO:0000256" key="12">
    <source>
        <dbReference type="PIRSR" id="PIRSR038994-3"/>
    </source>
</evidence>
<evidence type="ECO:0000256" key="6">
    <source>
        <dbReference type="ARBA" id="ARBA00023277"/>
    </source>
</evidence>
<dbReference type="InterPro" id="IPR003764">
    <property type="entry name" value="GlcNAc_6-P_deAcase"/>
</dbReference>
<keyword evidence="4 12" id="KW-0479">Metal-binding</keyword>
<evidence type="ECO:0000256" key="8">
    <source>
        <dbReference type="ARBA" id="ARBA00060590"/>
    </source>
</evidence>
<keyword evidence="5 9" id="KW-0378">Hydrolase</keyword>
<comment type="similarity">
    <text evidence="1 9">Belongs to the metallo-dependent hydrolases superfamily. NagA family.</text>
</comment>
<comment type="cofactor">
    <cofactor evidence="12">
        <name>a divalent metal cation</name>
        <dbReference type="ChEBI" id="CHEBI:60240"/>
    </cofactor>
    <text evidence="12">Binds 1 divalent metal cation per subunit.</text>
</comment>
<accession>A0A7W9GMI9</accession>
<feature type="binding site" evidence="11">
    <location>
        <begin position="309"/>
        <end position="311"/>
    </location>
    <ligand>
        <name>substrate</name>
    </ligand>
</feature>
<dbReference type="InterPro" id="IPR032466">
    <property type="entry name" value="Metal_Hydrolase"/>
</dbReference>
<dbReference type="CDD" id="cd00854">
    <property type="entry name" value="NagA"/>
    <property type="match status" value="1"/>
</dbReference>
<dbReference type="PANTHER" id="PTHR11113">
    <property type="entry name" value="N-ACETYLGLUCOSAMINE-6-PHOSPHATE DEACETYLASE"/>
    <property type="match status" value="1"/>
</dbReference>
<organism evidence="14 15">
    <name type="scientific">Jiangella mangrovi</name>
    <dbReference type="NCBI Taxonomy" id="1524084"/>
    <lineage>
        <taxon>Bacteria</taxon>
        <taxon>Bacillati</taxon>
        <taxon>Actinomycetota</taxon>
        <taxon>Actinomycetes</taxon>
        <taxon>Jiangellales</taxon>
        <taxon>Jiangellaceae</taxon>
        <taxon>Jiangella</taxon>
    </lineage>
</organism>
<keyword evidence="15" id="KW-1185">Reference proteome</keyword>
<feature type="active site" description="Proton donor/acceptor" evidence="10">
    <location>
        <position position="275"/>
    </location>
</feature>
<dbReference type="AlphaFoldDB" id="A0A7W9GMI9"/>
<dbReference type="PANTHER" id="PTHR11113:SF14">
    <property type="entry name" value="N-ACETYLGLUCOSAMINE-6-PHOSPHATE DEACETYLASE"/>
    <property type="match status" value="1"/>
</dbReference>
<sequence length="384" mass="39506">MSVITGARMVTPEGVVEDGWLRVDGGRIAALGQGTGPEPTTPTDRDLAGRWLVPGFVDMHTHGGGGGTVVGADPEAIRTFVATHRRHGTTSIVASLVSGAYDALEHDVRALAELTDDGLIAGVHLEGPWISPVRKGAHDATTLRTPEPAAVERLLTAGRGAVRMVTLAPELDHGLDAVRAVVAAGAVAAVGHTDATYDVTRQAVDAGATVATHLFNAMAPVHHRDPGPIVALLEDERVTVELILDGVHLHPAVARMVRAATASAAGHARIALVTDAMDATDIGDGDYVLGGLAVRVEDGVARLVEGGSIAGSTLTMDRAFRFAVDQAGFTVPEAVRATSATPARLLGIDGRTGALATGLDADLVVLGADLTVEAVMTRGKWSTP</sequence>
<dbReference type="SUPFAM" id="SSF51338">
    <property type="entry name" value="Composite domain of metallo-dependent hydrolases"/>
    <property type="match status" value="1"/>
</dbReference>
<feature type="binding site" evidence="11">
    <location>
        <begin position="216"/>
        <end position="217"/>
    </location>
    <ligand>
        <name>substrate</name>
    </ligand>
</feature>
<dbReference type="Pfam" id="PF01979">
    <property type="entry name" value="Amidohydro_1"/>
    <property type="match status" value="1"/>
</dbReference>
<keyword evidence="6 9" id="KW-0119">Carbohydrate metabolism</keyword>